<accession>A0A5M6D748</accession>
<evidence type="ECO:0000259" key="1">
    <source>
        <dbReference type="Pfam" id="PF13276"/>
    </source>
</evidence>
<dbReference type="EMBL" id="VWSF01000020">
    <property type="protein sequence ID" value="KAA5541679.1"/>
    <property type="molecule type" value="Genomic_DNA"/>
</dbReference>
<reference evidence="2 3" key="1">
    <citation type="submission" date="2019-09" db="EMBL/GenBank/DDBJ databases">
        <title>Genome sequence and assembly of Adhaeribacter sp.</title>
        <authorList>
            <person name="Chhetri G."/>
        </authorList>
    </citation>
    <scope>NUCLEOTIDE SEQUENCE [LARGE SCALE GENOMIC DNA]</scope>
    <source>
        <strain evidence="2 3">DK36</strain>
    </source>
</reference>
<proteinExistence type="predicted"/>
<dbReference type="InterPro" id="IPR025948">
    <property type="entry name" value="HTH-like_dom"/>
</dbReference>
<gene>
    <name evidence="2" type="ORF">F0145_20120</name>
</gene>
<protein>
    <submittedName>
        <fullName evidence="2">Transposase</fullName>
    </submittedName>
</protein>
<dbReference type="AlphaFoldDB" id="A0A5M6D748"/>
<dbReference type="Pfam" id="PF13276">
    <property type="entry name" value="HTH_21"/>
    <property type="match status" value="1"/>
</dbReference>
<dbReference type="Proteomes" id="UP000323426">
    <property type="component" value="Unassembled WGS sequence"/>
</dbReference>
<comment type="caution">
    <text evidence="2">The sequence shown here is derived from an EMBL/GenBank/DDBJ whole genome shotgun (WGS) entry which is preliminary data.</text>
</comment>
<name>A0A5M6D748_9BACT</name>
<evidence type="ECO:0000313" key="2">
    <source>
        <dbReference type="EMBL" id="KAA5541679.1"/>
    </source>
</evidence>
<dbReference type="PANTHER" id="PTHR46889">
    <property type="entry name" value="TRANSPOSASE INSF FOR INSERTION SEQUENCE IS3B-RELATED"/>
    <property type="match status" value="1"/>
</dbReference>
<dbReference type="PANTHER" id="PTHR46889:SF4">
    <property type="entry name" value="TRANSPOSASE INSO FOR INSERTION SEQUENCE ELEMENT IS911B-RELATED"/>
    <property type="match status" value="1"/>
</dbReference>
<dbReference type="InterPro" id="IPR050900">
    <property type="entry name" value="Transposase_IS3/IS150/IS904"/>
</dbReference>
<sequence>MHTLCLVLRVSRSAYYRWLTTGDKVDKREEEMERLIQQTFLEHRRRYGVRRLVAELQDKGLEIGAYKVRLVLQKYGLKAIQPRSFVPRTTNSRHPYPISPNLLLDLAFPTAPNQV</sequence>
<keyword evidence="3" id="KW-1185">Reference proteome</keyword>
<organism evidence="2 3">
    <name type="scientific">Adhaeribacter rhizoryzae</name>
    <dbReference type="NCBI Taxonomy" id="2607907"/>
    <lineage>
        <taxon>Bacteria</taxon>
        <taxon>Pseudomonadati</taxon>
        <taxon>Bacteroidota</taxon>
        <taxon>Cytophagia</taxon>
        <taxon>Cytophagales</taxon>
        <taxon>Hymenobacteraceae</taxon>
        <taxon>Adhaeribacter</taxon>
    </lineage>
</organism>
<feature type="domain" description="HTH-like" evidence="1">
    <location>
        <begin position="28"/>
        <end position="84"/>
    </location>
</feature>
<evidence type="ECO:0000313" key="3">
    <source>
        <dbReference type="Proteomes" id="UP000323426"/>
    </source>
</evidence>